<feature type="signal peptide" evidence="4">
    <location>
        <begin position="1"/>
        <end position="19"/>
    </location>
</feature>
<dbReference type="CDD" id="cd06306">
    <property type="entry name" value="PBP1_TorT-like"/>
    <property type="match status" value="1"/>
</dbReference>
<evidence type="ECO:0000256" key="3">
    <source>
        <dbReference type="ARBA" id="ARBA00022729"/>
    </source>
</evidence>
<dbReference type="Proteomes" id="UP000321192">
    <property type="component" value="Unassembled WGS sequence"/>
</dbReference>
<dbReference type="SUPFAM" id="SSF53822">
    <property type="entry name" value="Periplasmic binding protein-like I"/>
    <property type="match status" value="1"/>
</dbReference>
<name>A0A5C7SGP5_THASP</name>
<dbReference type="EMBL" id="SSFD01000254">
    <property type="protein sequence ID" value="TXH82116.1"/>
    <property type="molecule type" value="Genomic_DNA"/>
</dbReference>
<dbReference type="InterPro" id="IPR028082">
    <property type="entry name" value="Peripla_BP_I"/>
</dbReference>
<dbReference type="RefSeq" id="WP_273423814.1">
    <property type="nucleotide sequence ID" value="NZ_JAKLLK010000042.1"/>
</dbReference>
<sequence length="357" mass="38166">MLGLALGALPSCAAALAGAQPAAEWPLQRWAGDHRAANGAAETGPDIVPPSPTRGWRLCAIYPHLKDSYWLAVNFGMTEEARTLGLGLGVREAGGYGQLARQRERVAECLEDEAVDALLIGTVSRGGLNDLLAPQLDHRLVLGVVNDIDPQVVRARIAVPWYQLGWTIGRWLAARHPAGGPPARIAWIPGPADADWVGFIDRGFRTGIAGSAVNVVAERHGDTGRAIQRRLVEAVLDEQPQLDYLVGNAPMAEAAIAELRRRGREGATAIVSSYLTPAVHGGILRGRILAAVTDFPVLQGRLAVRQALRALEGRPIEPYLGPAVELVDKSSLGRFPVQWMLPPAGFVPVYQIAPALP</sequence>
<dbReference type="AlphaFoldDB" id="A0A5C7SGP5"/>
<accession>A0A5C7SGP5</accession>
<evidence type="ECO:0000313" key="7">
    <source>
        <dbReference type="Proteomes" id="UP000321192"/>
    </source>
</evidence>
<dbReference type="Pfam" id="PF00532">
    <property type="entry name" value="Peripla_BP_1"/>
    <property type="match status" value="1"/>
</dbReference>
<comment type="subcellular location">
    <subcellularLocation>
        <location evidence="1">Cell envelope</location>
    </subcellularLocation>
</comment>
<dbReference type="Gene3D" id="3.40.50.2300">
    <property type="match status" value="2"/>
</dbReference>
<keyword evidence="3 4" id="KW-0732">Signal</keyword>
<evidence type="ECO:0000313" key="6">
    <source>
        <dbReference type="EMBL" id="TXH82116.1"/>
    </source>
</evidence>
<evidence type="ECO:0000256" key="4">
    <source>
        <dbReference type="SAM" id="SignalP"/>
    </source>
</evidence>
<dbReference type="PANTHER" id="PTHR46847">
    <property type="entry name" value="D-ALLOSE-BINDING PERIPLASMIC PROTEIN-RELATED"/>
    <property type="match status" value="1"/>
</dbReference>
<dbReference type="GO" id="GO:0030313">
    <property type="term" value="C:cell envelope"/>
    <property type="evidence" value="ECO:0007669"/>
    <property type="project" value="UniProtKB-SubCell"/>
</dbReference>
<proteinExistence type="inferred from homology"/>
<evidence type="ECO:0000259" key="5">
    <source>
        <dbReference type="Pfam" id="PF00532"/>
    </source>
</evidence>
<evidence type="ECO:0000256" key="1">
    <source>
        <dbReference type="ARBA" id="ARBA00004196"/>
    </source>
</evidence>
<organism evidence="6 7">
    <name type="scientific">Thauera aminoaromatica</name>
    <dbReference type="NCBI Taxonomy" id="164330"/>
    <lineage>
        <taxon>Bacteria</taxon>
        <taxon>Pseudomonadati</taxon>
        <taxon>Pseudomonadota</taxon>
        <taxon>Betaproteobacteria</taxon>
        <taxon>Rhodocyclales</taxon>
        <taxon>Zoogloeaceae</taxon>
        <taxon>Thauera</taxon>
    </lineage>
</organism>
<dbReference type="InterPro" id="IPR001761">
    <property type="entry name" value="Peripla_BP/Lac1_sug-bd_dom"/>
</dbReference>
<feature type="domain" description="Periplasmic binding protein/LacI sugar binding" evidence="5">
    <location>
        <begin position="56"/>
        <end position="315"/>
    </location>
</feature>
<evidence type="ECO:0000256" key="2">
    <source>
        <dbReference type="ARBA" id="ARBA00007639"/>
    </source>
</evidence>
<comment type="caution">
    <text evidence="6">The sequence shown here is derived from an EMBL/GenBank/DDBJ whole genome shotgun (WGS) entry which is preliminary data.</text>
</comment>
<comment type="similarity">
    <text evidence="2">Belongs to the bacterial solute-binding protein 2 family.</text>
</comment>
<dbReference type="NCBIfam" id="NF008185">
    <property type="entry name" value="PRK10936.1"/>
    <property type="match status" value="1"/>
</dbReference>
<reference evidence="6 7" key="1">
    <citation type="submission" date="2018-09" db="EMBL/GenBank/DDBJ databases">
        <title>Metagenome Assembled Genomes from an Advanced Water Purification Facility.</title>
        <authorList>
            <person name="Stamps B.W."/>
            <person name="Spear J.R."/>
        </authorList>
    </citation>
    <scope>NUCLEOTIDE SEQUENCE [LARGE SCALE GENOMIC DNA]</scope>
    <source>
        <strain evidence="6">Bin_27_1</strain>
    </source>
</reference>
<dbReference type="PANTHER" id="PTHR46847:SF1">
    <property type="entry name" value="D-ALLOSE-BINDING PERIPLASMIC PROTEIN-RELATED"/>
    <property type="match status" value="1"/>
</dbReference>
<feature type="chain" id="PRO_5022915614" evidence="4">
    <location>
        <begin position="20"/>
        <end position="357"/>
    </location>
</feature>
<gene>
    <name evidence="6" type="primary">torT</name>
    <name evidence="6" type="ORF">E6Q80_15960</name>
</gene>
<protein>
    <submittedName>
        <fullName evidence="6">TMAO reductase system periplasmic protein TorT</fullName>
    </submittedName>
</protein>